<reference evidence="1" key="1">
    <citation type="submission" date="2020-10" db="EMBL/GenBank/DDBJ databases">
        <title>Unveiling of a novel bifunctional photoreceptor, Dualchrome1, isolated from a cosmopolitan green alga.</title>
        <authorList>
            <person name="Suzuki S."/>
            <person name="Kawachi M."/>
        </authorList>
    </citation>
    <scope>NUCLEOTIDE SEQUENCE</scope>
    <source>
        <strain evidence="1">NIES 2893</strain>
    </source>
</reference>
<dbReference type="InterPro" id="IPR044939">
    <property type="entry name" value="EutB_dom_2_sf"/>
</dbReference>
<keyword evidence="2" id="KW-1185">Reference proteome</keyword>
<dbReference type="PANTHER" id="PTHR39329:SF1">
    <property type="entry name" value="ETHANOLAMINE AMMONIA-LYASE LARGE SUBUNIT"/>
    <property type="match status" value="1"/>
</dbReference>
<dbReference type="InterPro" id="IPR010628">
    <property type="entry name" value="EutB"/>
</dbReference>
<dbReference type="GO" id="GO:0006520">
    <property type="term" value="P:amino acid metabolic process"/>
    <property type="evidence" value="ECO:0007669"/>
    <property type="project" value="InterPro"/>
</dbReference>
<comment type="caution">
    <text evidence="1">The sequence shown here is derived from an EMBL/GenBank/DDBJ whole genome shotgun (WGS) entry which is preliminary data.</text>
</comment>
<proteinExistence type="predicted"/>
<dbReference type="InterPro" id="IPR013785">
    <property type="entry name" value="Aldolase_TIM"/>
</dbReference>
<dbReference type="GO" id="GO:0009350">
    <property type="term" value="C:ethanolamine ammonia-lyase complex"/>
    <property type="evidence" value="ECO:0007669"/>
    <property type="project" value="TreeGrafter"/>
</dbReference>
<evidence type="ECO:0000313" key="2">
    <source>
        <dbReference type="Proteomes" id="UP000660262"/>
    </source>
</evidence>
<dbReference type="GO" id="GO:0008851">
    <property type="term" value="F:ethanolamine ammonia-lyase activity"/>
    <property type="evidence" value="ECO:0007669"/>
    <property type="project" value="InterPro"/>
</dbReference>
<dbReference type="GO" id="GO:0046336">
    <property type="term" value="P:ethanolamine catabolic process"/>
    <property type="evidence" value="ECO:0007669"/>
    <property type="project" value="TreeGrafter"/>
</dbReference>
<dbReference type="Proteomes" id="UP000660262">
    <property type="component" value="Unassembled WGS sequence"/>
</dbReference>
<dbReference type="Gene3D" id="3.20.20.70">
    <property type="entry name" value="Aldolase class I"/>
    <property type="match status" value="1"/>
</dbReference>
<protein>
    <recommendedName>
        <fullName evidence="3">Ethanolamine ammonia-lyase</fullName>
    </recommendedName>
</protein>
<dbReference type="GO" id="GO:0005829">
    <property type="term" value="C:cytosol"/>
    <property type="evidence" value="ECO:0007669"/>
    <property type="project" value="TreeGrafter"/>
</dbReference>
<organism evidence="1 2">
    <name type="scientific">Pycnococcus provasolii</name>
    <dbReference type="NCBI Taxonomy" id="41880"/>
    <lineage>
        <taxon>Eukaryota</taxon>
        <taxon>Viridiplantae</taxon>
        <taxon>Chlorophyta</taxon>
        <taxon>Pseudoscourfieldiophyceae</taxon>
        <taxon>Pseudoscourfieldiales</taxon>
        <taxon>Pycnococcaceae</taxon>
        <taxon>Pycnococcus</taxon>
    </lineage>
</organism>
<dbReference type="Gene3D" id="1.10.220.70">
    <property type="entry name" value="lyase"/>
    <property type="match status" value="1"/>
</dbReference>
<evidence type="ECO:0000313" key="1">
    <source>
        <dbReference type="EMBL" id="GHP01872.1"/>
    </source>
</evidence>
<accession>A0A830H5S2</accession>
<dbReference type="PANTHER" id="PTHR39329">
    <property type="entry name" value="ETHANOLAMINE AMMONIA-LYASE HEAVY CHAIN"/>
    <property type="match status" value="1"/>
</dbReference>
<sequence length="792" mass="86095">MTTEASMKARGGAVLYSQGGKYVEAEQSSSSAFDLVAQDGIPIRVLVSRAASFKEGDILDSAMQTCGASRQEDDERRAACLQLAQRTVQELLDAPVPSMDRVYTYGVEHVNKHVTSKVVSWTFGQLRQFLLDSDGEDIKHVATGLTSDVIAAVTRICTNEQLILISGKIFNPLVDDDGAENDGDSYACSIGKRGFFGARIQPNSPTDNAEDIFWQCMNAFAFGVGDIVIGNNPVDSRPEIIARTESTLFDVVETFGLEKVLPHCCLSHIDTQAQLAKEGMPTGYHFSSIAGTDAANRTFGISVDSIVAHAHDKATSDAVLPWGLYFETGQGSETTNGAANACDMALLESRKYGMARGVRMAIRDQRSKGAPASHVILNDVSGFLGPEVFSSKEQLIRVCLEDTVMGKLHGLCVGLDICATMHMHISYDELEEAIDAVLPANPAYMMALPTRLDPMLSYLTTSFQDHVRIRDKFGYRINPPMQKFFAETLGVVDAETGAPTERFGDIAWVYHKYACAKAVREGKQAPSESASLAEAETRIAEVRARGVWLSNRHGDMPWLPAPELDANLRQIVSHAKDVLWRSLSEEPQDIGGFAQHFVLRSQSADRAEYINNPKTGEVLDGPSMELVDSLRERLHATMEEISPLPFVQVVVSDGLNACSVEKGSQLADFLESFLHSASGSLDVGSSSTPPALLFCRNARVRLGYAIGERLFANGNADDAACIVHVVGERPGCGHDNFSVYLTCARRSKWSNRCSPVDHCDTRVISGVSATALDPREAGRIAVRLLLEQASDA</sequence>
<dbReference type="OrthoDB" id="5551491at2759"/>
<name>A0A830H5S2_9CHLO</name>
<evidence type="ECO:0008006" key="3">
    <source>
        <dbReference type="Google" id="ProtNLM"/>
    </source>
</evidence>
<dbReference type="InterPro" id="IPR009246">
    <property type="entry name" value="EutC"/>
</dbReference>
<dbReference type="AlphaFoldDB" id="A0A830H5S2"/>
<dbReference type="Gene3D" id="3.40.50.11240">
    <property type="entry name" value="Ethanolamine ammonia-lyase light chain (EutC)"/>
    <property type="match status" value="1"/>
</dbReference>
<dbReference type="Pfam" id="PF06751">
    <property type="entry name" value="EutB"/>
    <property type="match status" value="1"/>
</dbReference>
<dbReference type="InterPro" id="IPR042251">
    <property type="entry name" value="EutC_C"/>
</dbReference>
<dbReference type="EMBL" id="BNJQ01000002">
    <property type="protein sequence ID" value="GHP01872.1"/>
    <property type="molecule type" value="Genomic_DNA"/>
</dbReference>
<dbReference type="Pfam" id="PF05985">
    <property type="entry name" value="EutC"/>
    <property type="match status" value="1"/>
</dbReference>
<gene>
    <name evidence="1" type="ORF">PPROV_000062900</name>
</gene>